<gene>
    <name evidence="1" type="ORF">OS493_029658</name>
</gene>
<organism evidence="1 2">
    <name type="scientific">Desmophyllum pertusum</name>
    <dbReference type="NCBI Taxonomy" id="174260"/>
    <lineage>
        <taxon>Eukaryota</taxon>
        <taxon>Metazoa</taxon>
        <taxon>Cnidaria</taxon>
        <taxon>Anthozoa</taxon>
        <taxon>Hexacorallia</taxon>
        <taxon>Scleractinia</taxon>
        <taxon>Caryophylliina</taxon>
        <taxon>Caryophylliidae</taxon>
        <taxon>Desmophyllum</taxon>
    </lineage>
</organism>
<dbReference type="Proteomes" id="UP001163046">
    <property type="component" value="Unassembled WGS sequence"/>
</dbReference>
<name>A0A9W9ZK82_9CNID</name>
<accession>A0A9W9ZK82</accession>
<dbReference type="AlphaFoldDB" id="A0A9W9ZK82"/>
<comment type="caution">
    <text evidence="1">The sequence shown here is derived from an EMBL/GenBank/DDBJ whole genome shotgun (WGS) entry which is preliminary data.</text>
</comment>
<protein>
    <submittedName>
        <fullName evidence="1">Uncharacterized protein</fullName>
    </submittedName>
</protein>
<sequence>MEISSILVIKVTGSRVIKVSGYPVIKVTGSRVIKVTGSHVIKVSGYPVTKLFCMMLPRLAFRYFSRACALEVPPPGDPSAPPTSPMTYPMTSTHTLPWLSVSDQFFKSSPNQMRSSMCG</sequence>
<reference evidence="1" key="1">
    <citation type="submission" date="2023-01" db="EMBL/GenBank/DDBJ databases">
        <title>Genome assembly of the deep-sea coral Lophelia pertusa.</title>
        <authorList>
            <person name="Herrera S."/>
            <person name="Cordes E."/>
        </authorList>
    </citation>
    <scope>NUCLEOTIDE SEQUENCE</scope>
    <source>
        <strain evidence="1">USNM1676648</strain>
        <tissue evidence="1">Polyp</tissue>
    </source>
</reference>
<keyword evidence="2" id="KW-1185">Reference proteome</keyword>
<evidence type="ECO:0000313" key="1">
    <source>
        <dbReference type="EMBL" id="KAJ7383253.1"/>
    </source>
</evidence>
<dbReference type="EMBL" id="MU825903">
    <property type="protein sequence ID" value="KAJ7383253.1"/>
    <property type="molecule type" value="Genomic_DNA"/>
</dbReference>
<proteinExistence type="predicted"/>
<evidence type="ECO:0000313" key="2">
    <source>
        <dbReference type="Proteomes" id="UP001163046"/>
    </source>
</evidence>